<keyword evidence="4" id="KW-0808">Transferase</keyword>
<feature type="binding site" evidence="10">
    <location>
        <position position="54"/>
    </location>
    <ligand>
        <name>ATP</name>
        <dbReference type="ChEBI" id="CHEBI:30616"/>
    </ligand>
</feature>
<feature type="binding site" evidence="10">
    <location>
        <position position="219"/>
    </location>
    <ligand>
        <name>ATP</name>
        <dbReference type="ChEBI" id="CHEBI:30616"/>
    </ligand>
</feature>
<feature type="binding site" evidence="10">
    <location>
        <position position="53"/>
    </location>
    <ligand>
        <name>substrate</name>
    </ligand>
</feature>
<keyword evidence="8" id="KW-0414">Isoprene biosynthesis</keyword>
<dbReference type="OrthoDB" id="160588at2"/>
<dbReference type="InterPro" id="IPR001048">
    <property type="entry name" value="Asp/Glu/Uridylate_kinase"/>
</dbReference>
<organism evidence="13 14">
    <name type="scientific">Thermanaerothrix daxensis</name>
    <dbReference type="NCBI Taxonomy" id="869279"/>
    <lineage>
        <taxon>Bacteria</taxon>
        <taxon>Bacillati</taxon>
        <taxon>Chloroflexota</taxon>
        <taxon>Anaerolineae</taxon>
        <taxon>Anaerolineales</taxon>
        <taxon>Anaerolineaceae</taxon>
        <taxon>Thermanaerothrix</taxon>
    </lineage>
</organism>
<accession>A0A0P6XGX3</accession>
<feature type="site" description="Transition state stabilizer" evidence="11">
    <location>
        <position position="17"/>
    </location>
</feature>
<keyword evidence="5 10" id="KW-0547">Nucleotide-binding</keyword>
<dbReference type="RefSeq" id="WP_054522308.1">
    <property type="nucleotide sequence ID" value="NZ_LGKO01000005.1"/>
</dbReference>
<keyword evidence="14" id="KW-1185">Reference proteome</keyword>
<comment type="caution">
    <text evidence="13">The sequence shown here is derived from an EMBL/GenBank/DDBJ whole genome shotgun (WGS) entry which is preliminary data.</text>
</comment>
<evidence type="ECO:0000256" key="9">
    <source>
        <dbReference type="ARBA" id="ARBA00049063"/>
    </source>
</evidence>
<comment type="catalytic activity">
    <reaction evidence="9">
        <text>isopentenyl phosphate + ATP = isopentenyl diphosphate + ADP</text>
        <dbReference type="Rhea" id="RHEA:33963"/>
        <dbReference type="ChEBI" id="CHEBI:30616"/>
        <dbReference type="ChEBI" id="CHEBI:65078"/>
        <dbReference type="ChEBI" id="CHEBI:128769"/>
        <dbReference type="ChEBI" id="CHEBI:456216"/>
        <dbReference type="EC" id="2.7.4.26"/>
    </reaction>
</comment>
<dbReference type="EC" id="2.7.4.26" evidence="2"/>
<dbReference type="CDD" id="cd04241">
    <property type="entry name" value="AAK_FomA-like"/>
    <property type="match status" value="1"/>
</dbReference>
<evidence type="ECO:0000256" key="6">
    <source>
        <dbReference type="ARBA" id="ARBA00022777"/>
    </source>
</evidence>
<dbReference type="PATRIC" id="fig|869279.4.peg.2001"/>
<feature type="binding site" evidence="10">
    <location>
        <position position="58"/>
    </location>
    <ligand>
        <name>substrate</name>
    </ligand>
</feature>
<dbReference type="GO" id="GO:0102043">
    <property type="term" value="F:isopentenyl phosphate kinase activity"/>
    <property type="evidence" value="ECO:0007669"/>
    <property type="project" value="UniProtKB-EC"/>
</dbReference>
<dbReference type="GO" id="GO:0005524">
    <property type="term" value="F:ATP binding"/>
    <property type="evidence" value="ECO:0007669"/>
    <property type="project" value="UniProtKB-KW"/>
</dbReference>
<evidence type="ECO:0000256" key="1">
    <source>
        <dbReference type="ARBA" id="ARBA00010540"/>
    </source>
</evidence>
<gene>
    <name evidence="13" type="ORF">SE15_11900</name>
</gene>
<dbReference type="Pfam" id="PF00696">
    <property type="entry name" value="AA_kinase"/>
    <property type="match status" value="1"/>
</dbReference>
<dbReference type="GO" id="GO:0005829">
    <property type="term" value="C:cytosol"/>
    <property type="evidence" value="ECO:0007669"/>
    <property type="project" value="TreeGrafter"/>
</dbReference>
<dbReference type="STRING" id="869279.SE15_11900"/>
<evidence type="ECO:0000313" key="14">
    <source>
        <dbReference type="Proteomes" id="UP000050544"/>
    </source>
</evidence>
<dbReference type="GO" id="GO:0016301">
    <property type="term" value="F:kinase activity"/>
    <property type="evidence" value="ECO:0007669"/>
    <property type="project" value="UniProtKB-KW"/>
</dbReference>
<dbReference type="Gene3D" id="3.40.1160.10">
    <property type="entry name" value="Acetylglutamate kinase-like"/>
    <property type="match status" value="1"/>
</dbReference>
<dbReference type="PANTHER" id="PTHR43654:SF1">
    <property type="entry name" value="ISOPENTENYL PHOSPHATE KINASE"/>
    <property type="match status" value="1"/>
</dbReference>
<evidence type="ECO:0000256" key="11">
    <source>
        <dbReference type="PIRSR" id="PIRSR016496-2"/>
    </source>
</evidence>
<feature type="binding site" evidence="10">
    <location>
        <position position="223"/>
    </location>
    <ligand>
        <name>ATP</name>
        <dbReference type="ChEBI" id="CHEBI:30616"/>
    </ligand>
</feature>
<evidence type="ECO:0000256" key="2">
    <source>
        <dbReference type="ARBA" id="ARBA00012908"/>
    </source>
</evidence>
<dbReference type="InterPro" id="IPR024192">
    <property type="entry name" value="Fosfomycin_R_FomA-type"/>
</dbReference>
<feature type="domain" description="Aspartate/glutamate/uridylate kinase" evidence="12">
    <location>
        <begin position="7"/>
        <end position="242"/>
    </location>
</feature>
<evidence type="ECO:0000313" key="13">
    <source>
        <dbReference type="EMBL" id="KPL82760.1"/>
    </source>
</evidence>
<dbReference type="NCBIfam" id="NF040647">
    <property type="entry name" value="IPPK_Arch"/>
    <property type="match status" value="1"/>
</dbReference>
<evidence type="ECO:0000256" key="7">
    <source>
        <dbReference type="ARBA" id="ARBA00022840"/>
    </source>
</evidence>
<dbReference type="EMBL" id="LGKO01000005">
    <property type="protein sequence ID" value="KPL82760.1"/>
    <property type="molecule type" value="Genomic_DNA"/>
</dbReference>
<dbReference type="AlphaFoldDB" id="A0A0P6XGX3"/>
<dbReference type="PIRSF" id="PIRSF016496">
    <property type="entry name" value="Kin_FomA"/>
    <property type="match status" value="1"/>
</dbReference>
<protein>
    <recommendedName>
        <fullName evidence="3">Isopentenyl phosphate kinase</fullName>
        <ecNumber evidence="2">2.7.4.26</ecNumber>
    </recommendedName>
</protein>
<dbReference type="PANTHER" id="PTHR43654">
    <property type="entry name" value="GLUTAMATE 5-KINASE"/>
    <property type="match status" value="1"/>
</dbReference>
<reference evidence="13 14" key="1">
    <citation type="submission" date="2015-07" db="EMBL/GenBank/DDBJ databases">
        <title>Whole genome sequence of Thermanaerothrix daxensis DSM 23592.</title>
        <authorList>
            <person name="Hemp J."/>
            <person name="Ward L.M."/>
            <person name="Pace L.A."/>
            <person name="Fischer W.W."/>
        </authorList>
    </citation>
    <scope>NUCLEOTIDE SEQUENCE [LARGE SCALE GENOMIC DNA]</scope>
    <source>
        <strain evidence="13 14">GNS-1</strain>
    </source>
</reference>
<keyword evidence="7 10" id="KW-0067">ATP-binding</keyword>
<dbReference type="Proteomes" id="UP000050544">
    <property type="component" value="Unassembled WGS sequence"/>
</dbReference>
<evidence type="ECO:0000256" key="4">
    <source>
        <dbReference type="ARBA" id="ARBA00022679"/>
    </source>
</evidence>
<comment type="similarity">
    <text evidence="1">Belongs to the isopentenyl phosphate kinase family.</text>
</comment>
<keyword evidence="6" id="KW-0418">Kinase</keyword>
<sequence>MSPLYFLKLGGSLITEKHRPSTPRPEVIRRLAEEIQRARAEQPNLQLVLGHGSGSFGHMAARKYNTHLGVSTPAQWQGFLEVWWQARALNTLVTEICLQVGLPVMAFPPSSTIVCQNGQVITWDLTPLLQALEVGLIPIIYGDVVLDKGIGGTILSTERLFAELVPLLKPARLLLCGQEEGVWADFPQRQRLIHHLTPANLETAWPALGGSEAPDVTGGMLEKVRAMLDLVNRYPNLEVVIFSGEHPQNLSLVLQGYPIGTRITQ</sequence>
<dbReference type="GO" id="GO:0016114">
    <property type="term" value="P:terpenoid biosynthetic process"/>
    <property type="evidence" value="ECO:0007669"/>
    <property type="project" value="TreeGrafter"/>
</dbReference>
<evidence type="ECO:0000256" key="3">
    <source>
        <dbReference type="ARBA" id="ARBA00017267"/>
    </source>
</evidence>
<name>A0A0P6XGX3_9CHLR</name>
<proteinExistence type="inferred from homology"/>
<evidence type="ECO:0000256" key="5">
    <source>
        <dbReference type="ARBA" id="ARBA00022741"/>
    </source>
</evidence>
<evidence type="ECO:0000256" key="10">
    <source>
        <dbReference type="PIRSR" id="PIRSR016496-1"/>
    </source>
</evidence>
<dbReference type="InterPro" id="IPR036393">
    <property type="entry name" value="AceGlu_kinase-like_sf"/>
</dbReference>
<evidence type="ECO:0000259" key="12">
    <source>
        <dbReference type="Pfam" id="PF00696"/>
    </source>
</evidence>
<dbReference type="SUPFAM" id="SSF53633">
    <property type="entry name" value="Carbamate kinase-like"/>
    <property type="match status" value="1"/>
</dbReference>
<evidence type="ECO:0000256" key="8">
    <source>
        <dbReference type="ARBA" id="ARBA00023229"/>
    </source>
</evidence>
<feature type="binding site" evidence="10">
    <location>
        <begin position="8"/>
        <end position="12"/>
    </location>
    <ligand>
        <name>ATP</name>
        <dbReference type="ChEBI" id="CHEBI:30616"/>
    </ligand>
</feature>
<feature type="binding site" evidence="10">
    <location>
        <position position="157"/>
    </location>
    <ligand>
        <name>substrate</name>
    </ligand>
</feature>